<evidence type="ECO:0000256" key="8">
    <source>
        <dbReference type="ARBA" id="ARBA00048679"/>
    </source>
</evidence>
<dbReference type="Gene3D" id="1.10.533.10">
    <property type="entry name" value="Death Domain, Fas"/>
    <property type="match status" value="3"/>
</dbReference>
<dbReference type="GO" id="GO:0016301">
    <property type="term" value="F:kinase activity"/>
    <property type="evidence" value="ECO:0007669"/>
    <property type="project" value="UniProtKB-KW"/>
</dbReference>
<dbReference type="Proteomes" id="UP000507470">
    <property type="component" value="Unassembled WGS sequence"/>
</dbReference>
<dbReference type="InterPro" id="IPR027417">
    <property type="entry name" value="P-loop_NTPase"/>
</dbReference>
<dbReference type="Pfam" id="PF16095">
    <property type="entry name" value="COR-A"/>
    <property type="match status" value="1"/>
</dbReference>
<dbReference type="InterPro" id="IPR001315">
    <property type="entry name" value="CARD"/>
</dbReference>
<proteinExistence type="predicted"/>
<dbReference type="Pfam" id="PF00619">
    <property type="entry name" value="CARD"/>
    <property type="match status" value="2"/>
</dbReference>
<protein>
    <recommendedName>
        <fullName evidence="1">non-specific serine/threonine protein kinase</fullName>
        <ecNumber evidence="1">2.7.11.1</ecNumber>
    </recommendedName>
</protein>
<dbReference type="AlphaFoldDB" id="A0A6J8DYS9"/>
<keyword evidence="3" id="KW-0677">Repeat</keyword>
<dbReference type="SUPFAM" id="SSF52540">
    <property type="entry name" value="P-loop containing nucleoside triphosphate hydrolases"/>
    <property type="match status" value="1"/>
</dbReference>
<evidence type="ECO:0000256" key="6">
    <source>
        <dbReference type="ARBA" id="ARBA00022840"/>
    </source>
</evidence>
<feature type="domain" description="Roc" evidence="11">
    <location>
        <begin position="75"/>
        <end position="329"/>
    </location>
</feature>
<accession>A0A6J8DYS9</accession>
<reference evidence="12 13" key="1">
    <citation type="submission" date="2020-06" db="EMBL/GenBank/DDBJ databases">
        <authorList>
            <person name="Li R."/>
            <person name="Bekaert M."/>
        </authorList>
    </citation>
    <scope>NUCLEOTIDE SEQUENCE [LARGE SCALE GENOMIC DNA]</scope>
    <source>
        <strain evidence="13">wild</strain>
    </source>
</reference>
<keyword evidence="5" id="KW-0418">Kinase</keyword>
<feature type="domain" description="CARD" evidence="10">
    <location>
        <begin position="883"/>
        <end position="972"/>
    </location>
</feature>
<dbReference type="GO" id="GO:0042981">
    <property type="term" value="P:regulation of apoptotic process"/>
    <property type="evidence" value="ECO:0007669"/>
    <property type="project" value="InterPro"/>
</dbReference>
<evidence type="ECO:0000256" key="2">
    <source>
        <dbReference type="ARBA" id="ARBA00022679"/>
    </source>
</evidence>
<dbReference type="GO" id="GO:0007165">
    <property type="term" value="P:signal transduction"/>
    <property type="evidence" value="ECO:0007669"/>
    <property type="project" value="InterPro"/>
</dbReference>
<evidence type="ECO:0000259" key="11">
    <source>
        <dbReference type="PROSITE" id="PS51424"/>
    </source>
</evidence>
<evidence type="ECO:0000256" key="3">
    <source>
        <dbReference type="ARBA" id="ARBA00022737"/>
    </source>
</evidence>
<keyword evidence="6" id="KW-0067">ATP-binding</keyword>
<dbReference type="InterPro" id="IPR020859">
    <property type="entry name" value="ROC"/>
</dbReference>
<dbReference type="InterPro" id="IPR032171">
    <property type="entry name" value="COR-A"/>
</dbReference>
<keyword evidence="2" id="KW-0808">Transferase</keyword>
<feature type="domain" description="CARD" evidence="10">
    <location>
        <begin position="994"/>
        <end position="1053"/>
    </location>
</feature>
<dbReference type="OrthoDB" id="5962960at2759"/>
<evidence type="ECO:0000256" key="7">
    <source>
        <dbReference type="ARBA" id="ARBA00047899"/>
    </source>
</evidence>
<dbReference type="PROSITE" id="PS50017">
    <property type="entry name" value="DEATH_DOMAIN"/>
    <property type="match status" value="1"/>
</dbReference>
<evidence type="ECO:0000313" key="12">
    <source>
        <dbReference type="EMBL" id="CAC5412532.1"/>
    </source>
</evidence>
<dbReference type="InterPro" id="IPR039788">
    <property type="entry name" value="NOL4/NOL4L"/>
</dbReference>
<evidence type="ECO:0000256" key="1">
    <source>
        <dbReference type="ARBA" id="ARBA00012513"/>
    </source>
</evidence>
<evidence type="ECO:0000256" key="5">
    <source>
        <dbReference type="ARBA" id="ARBA00022777"/>
    </source>
</evidence>
<name>A0A6J8DYS9_MYTCO</name>
<dbReference type="EMBL" id="CACVKT020008042">
    <property type="protein sequence ID" value="CAC5412532.1"/>
    <property type="molecule type" value="Genomic_DNA"/>
</dbReference>
<comment type="catalytic activity">
    <reaction evidence="8">
        <text>L-seryl-[protein] + ATP = O-phospho-L-seryl-[protein] + ADP + H(+)</text>
        <dbReference type="Rhea" id="RHEA:17989"/>
        <dbReference type="Rhea" id="RHEA-COMP:9863"/>
        <dbReference type="Rhea" id="RHEA-COMP:11604"/>
        <dbReference type="ChEBI" id="CHEBI:15378"/>
        <dbReference type="ChEBI" id="CHEBI:29999"/>
        <dbReference type="ChEBI" id="CHEBI:30616"/>
        <dbReference type="ChEBI" id="CHEBI:83421"/>
        <dbReference type="ChEBI" id="CHEBI:456216"/>
        <dbReference type="EC" id="2.7.11.1"/>
    </reaction>
</comment>
<dbReference type="CDD" id="cd01671">
    <property type="entry name" value="CARD"/>
    <property type="match status" value="2"/>
</dbReference>
<comment type="catalytic activity">
    <reaction evidence="7">
        <text>L-threonyl-[protein] + ATP = O-phospho-L-threonyl-[protein] + ADP + H(+)</text>
        <dbReference type="Rhea" id="RHEA:46608"/>
        <dbReference type="Rhea" id="RHEA-COMP:11060"/>
        <dbReference type="Rhea" id="RHEA-COMP:11605"/>
        <dbReference type="ChEBI" id="CHEBI:15378"/>
        <dbReference type="ChEBI" id="CHEBI:30013"/>
        <dbReference type="ChEBI" id="CHEBI:30616"/>
        <dbReference type="ChEBI" id="CHEBI:61977"/>
        <dbReference type="ChEBI" id="CHEBI:456216"/>
        <dbReference type="EC" id="2.7.11.1"/>
    </reaction>
</comment>
<dbReference type="PROSITE" id="PS50209">
    <property type="entry name" value="CARD"/>
    <property type="match status" value="2"/>
</dbReference>
<evidence type="ECO:0000259" key="9">
    <source>
        <dbReference type="PROSITE" id="PS50017"/>
    </source>
</evidence>
<keyword evidence="4" id="KW-0547">Nucleotide-binding</keyword>
<dbReference type="InterPro" id="IPR011029">
    <property type="entry name" value="DEATH-like_dom_sf"/>
</dbReference>
<dbReference type="SMART" id="SM00005">
    <property type="entry name" value="DEATH"/>
    <property type="match status" value="1"/>
</dbReference>
<evidence type="ECO:0000256" key="4">
    <source>
        <dbReference type="ARBA" id="ARBA00022741"/>
    </source>
</evidence>
<evidence type="ECO:0000313" key="13">
    <source>
        <dbReference type="Proteomes" id="UP000507470"/>
    </source>
</evidence>
<gene>
    <name evidence="12" type="ORF">MCOR_45531</name>
</gene>
<dbReference type="Gene3D" id="3.40.50.300">
    <property type="entry name" value="P-loop containing nucleotide triphosphate hydrolases"/>
    <property type="match status" value="1"/>
</dbReference>
<dbReference type="InterPro" id="IPR000488">
    <property type="entry name" value="Death_dom"/>
</dbReference>
<dbReference type="Pfam" id="PF00531">
    <property type="entry name" value="Death"/>
    <property type="match status" value="1"/>
</dbReference>
<keyword evidence="13" id="KW-1185">Reference proteome</keyword>
<dbReference type="PANTHER" id="PTHR12449:SF18">
    <property type="entry name" value="DEATH DOMAIN-CONTAINING PROTEIN"/>
    <property type="match status" value="1"/>
</dbReference>
<evidence type="ECO:0000259" key="10">
    <source>
        <dbReference type="PROSITE" id="PS50209"/>
    </source>
</evidence>
<dbReference type="Pfam" id="PF08477">
    <property type="entry name" value="Roc"/>
    <property type="match status" value="1"/>
</dbReference>
<organism evidence="12 13">
    <name type="scientific">Mytilus coruscus</name>
    <name type="common">Sea mussel</name>
    <dbReference type="NCBI Taxonomy" id="42192"/>
    <lineage>
        <taxon>Eukaryota</taxon>
        <taxon>Metazoa</taxon>
        <taxon>Spiralia</taxon>
        <taxon>Lophotrochozoa</taxon>
        <taxon>Mollusca</taxon>
        <taxon>Bivalvia</taxon>
        <taxon>Autobranchia</taxon>
        <taxon>Pteriomorphia</taxon>
        <taxon>Mytilida</taxon>
        <taxon>Mytiloidea</taxon>
        <taxon>Mytilidae</taxon>
        <taxon>Mytilinae</taxon>
        <taxon>Mytilus</taxon>
    </lineage>
</organism>
<sequence length="1109" mass="128090">MLQLRGETPYDLAAKGFYAGNEEVVDYLQNFMPKEGQQVTLGTSQQTGATLVVRGLQDDLKKLSDKQFDNLLKTGSYKCYWNRVFLTGKFAVGKTTLAKILVGDEAPIERESTDGIWIYLGRAGMNIKERIWIFLEKGKKTTSIKTPVDSSTNMEETSRKDSPKTIEISNDDIIKLVRSACMKGNYEMTIVPIDLWDFGGQKIYHLTHQLFISSRGTFVLIFNGGERIHEEDGAYLVHWVNSVLTYCKTLKENEEFPKILFVATHKDKVEGDIEKQRHSLENSIEILFQNHGGKKHLKYRPLIFVDARNKDDKDIDVLKKQLVEVALDHPRCGELMPTKFVPLELQLAKKGEDKQKIVTIDELKRMNNQNEIMALDNDELKLFLKVNHALGKLIFFDEAGLRDKVIIDPVFLIDVLRSIVTEEQFWPHHLLQIFKALKESGKLLKKDLYEIWKQECFQMILEHKEYMVEMLVHLDIICRQKDDTNGSDYFLIPCMISTKREDNLRMPFDRSIHLAYTFKDEVVPPAVLYRFVATFITIWKLQVSQNSSLLLFTDSADVSIDEEHDMRFDIQRNKLIITLSHKKIKTSIVSTIASTAQECLTHAITQISKFYFSVTEDSDCTLDLPFATQVGIVCGTDLCFFDHTFLSKDEWICPDHNRRHQTDIVSRWFAEKVPARGDRCNALCPGLDIAWLDRQLDDKHLGRLAVELTKVQIKGMYMHLKERKPDQTWQKIESNKTDEFDININALYDWKKSTQHATFNNIQESMKKKDIDIHKLCQILRDVQINKELPTAKLNLKPSRSDMKILLNHIGKETFQLGIELGLSVVEMHQIQSNHVTNLRGQTEDVLCKWRKQHHATYETLVKTLYRLDLAGVVESLTYEVGVKEQIEDRIVDYQDEIMEELVISDILDDMMTHLVISVDDRRRIEQHAGQDDQNKALVDLLMNRREPTYTVFVKALQKIGYQDLATNLKYESQDLSSSSRSPPTENKRLSVVTNQHYKVRLQKNYSLIVSGIKHDDIVDHLITSDVLSVDERQKIEACKSQKEKNRELMDMLLHSNICKNAYTELLKSLGEDPTYRDLAGHIDNTEVTSEDMATFQYCYKSTGYDTGI</sequence>
<dbReference type="PANTHER" id="PTHR12449">
    <property type="entry name" value="DEATH DOMAIN-CONTAINING PROTEIN"/>
    <property type="match status" value="1"/>
</dbReference>
<dbReference type="PROSITE" id="PS51424">
    <property type="entry name" value="ROC"/>
    <property type="match status" value="1"/>
</dbReference>
<dbReference type="GO" id="GO:0005524">
    <property type="term" value="F:ATP binding"/>
    <property type="evidence" value="ECO:0007669"/>
    <property type="project" value="UniProtKB-KW"/>
</dbReference>
<dbReference type="EC" id="2.7.11.1" evidence="1"/>
<feature type="domain" description="Death" evidence="9">
    <location>
        <begin position="799"/>
        <end position="881"/>
    </location>
</feature>
<dbReference type="SUPFAM" id="SSF47986">
    <property type="entry name" value="DEATH domain"/>
    <property type="match status" value="3"/>
</dbReference>